<evidence type="ECO:0000256" key="7">
    <source>
        <dbReference type="SAM" id="SignalP"/>
    </source>
</evidence>
<keyword evidence="7" id="KW-0732">Signal</keyword>
<comment type="caution">
    <text evidence="9">The sequence shown here is derived from an EMBL/GenBank/DDBJ whole genome shotgun (WGS) entry which is preliminary data.</text>
</comment>
<dbReference type="InterPro" id="IPR044609">
    <property type="entry name" value="FKBP2/11"/>
</dbReference>
<evidence type="ECO:0000256" key="5">
    <source>
        <dbReference type="RuleBase" id="RU003915"/>
    </source>
</evidence>
<dbReference type="PROSITE" id="PS50059">
    <property type="entry name" value="FKBP_PPIASE"/>
    <property type="match status" value="1"/>
</dbReference>
<feature type="signal peptide" evidence="7">
    <location>
        <begin position="1"/>
        <end position="20"/>
    </location>
</feature>
<dbReference type="PROSITE" id="PS51257">
    <property type="entry name" value="PROKAR_LIPOPROTEIN"/>
    <property type="match status" value="1"/>
</dbReference>
<gene>
    <name evidence="9" type="ORF">EDD32_3224</name>
</gene>
<feature type="region of interest" description="Disordered" evidence="6">
    <location>
        <begin position="21"/>
        <end position="68"/>
    </location>
</feature>
<dbReference type="EMBL" id="RKRA01000001">
    <property type="protein sequence ID" value="RPF28685.1"/>
    <property type="molecule type" value="Genomic_DNA"/>
</dbReference>
<evidence type="ECO:0000259" key="8">
    <source>
        <dbReference type="PROSITE" id="PS50059"/>
    </source>
</evidence>
<dbReference type="Proteomes" id="UP000280726">
    <property type="component" value="Unassembled WGS sequence"/>
</dbReference>
<name>A0A3N5A5N3_9MICO</name>
<dbReference type="OrthoDB" id="25996at2"/>
<sequence length="320" mass="31813">MRRPVALTSLALAAALTLGACSSGDGEESPTAEGTSTASADATPAGDELPTVAGAFGETPEITFPGSGAPAELEVEVLEPGDGAEVGADDYVVANYAGQVWDGEVFDSSFERGAPTGFSLNQVIPGWKEGLTGTNVGDRVLLSIPAELGYGDNPQGEVIEAGDTLVFVVDVVGTYAPDATGQADATAVDPAPELPVTVEGALGEVPSLTVDEGAPEPTEPVVTVIANGTGDAVPAEPGSTVVVQFAETLWDNSQSANTWETSGVTGVTLGQGSVFDKLAGVPVGSRAVIQIPGTPASDTAEASPSLAAVVDVVGAHGPTA</sequence>
<dbReference type="Gene3D" id="3.10.50.40">
    <property type="match status" value="1"/>
</dbReference>
<evidence type="ECO:0000256" key="3">
    <source>
        <dbReference type="ARBA" id="ARBA00023235"/>
    </source>
</evidence>
<dbReference type="InterPro" id="IPR001179">
    <property type="entry name" value="PPIase_FKBP_dom"/>
</dbReference>
<evidence type="ECO:0000256" key="2">
    <source>
        <dbReference type="ARBA" id="ARBA00023110"/>
    </source>
</evidence>
<evidence type="ECO:0000256" key="4">
    <source>
        <dbReference type="PROSITE-ProRule" id="PRU00277"/>
    </source>
</evidence>
<dbReference type="AlphaFoldDB" id="A0A3N5A5N3"/>
<comment type="similarity">
    <text evidence="5">Belongs to the FKBP-type PPIase family.</text>
</comment>
<dbReference type="GO" id="GO:0003755">
    <property type="term" value="F:peptidyl-prolyl cis-trans isomerase activity"/>
    <property type="evidence" value="ECO:0007669"/>
    <property type="project" value="UniProtKB-UniRule"/>
</dbReference>
<dbReference type="SUPFAM" id="SSF54534">
    <property type="entry name" value="FKBP-like"/>
    <property type="match status" value="2"/>
</dbReference>
<dbReference type="Pfam" id="PF00254">
    <property type="entry name" value="FKBP_C"/>
    <property type="match status" value="1"/>
</dbReference>
<evidence type="ECO:0000313" key="9">
    <source>
        <dbReference type="EMBL" id="RPF28685.1"/>
    </source>
</evidence>
<feature type="domain" description="PPIase FKBP-type" evidence="8">
    <location>
        <begin position="89"/>
        <end position="175"/>
    </location>
</feature>
<proteinExistence type="inferred from homology"/>
<evidence type="ECO:0000256" key="6">
    <source>
        <dbReference type="SAM" id="MobiDB-lite"/>
    </source>
</evidence>
<comment type="catalytic activity">
    <reaction evidence="1 4 5">
        <text>[protein]-peptidylproline (omega=180) = [protein]-peptidylproline (omega=0)</text>
        <dbReference type="Rhea" id="RHEA:16237"/>
        <dbReference type="Rhea" id="RHEA-COMP:10747"/>
        <dbReference type="Rhea" id="RHEA-COMP:10748"/>
        <dbReference type="ChEBI" id="CHEBI:83833"/>
        <dbReference type="ChEBI" id="CHEBI:83834"/>
        <dbReference type="EC" id="5.2.1.8"/>
    </reaction>
</comment>
<evidence type="ECO:0000313" key="10">
    <source>
        <dbReference type="Proteomes" id="UP000280726"/>
    </source>
</evidence>
<dbReference type="PANTHER" id="PTHR45779:SF7">
    <property type="entry name" value="PEPTIDYLPROLYL ISOMERASE"/>
    <property type="match status" value="1"/>
</dbReference>
<dbReference type="RefSeq" id="WP_123919075.1">
    <property type="nucleotide sequence ID" value="NZ_RKRA01000001.1"/>
</dbReference>
<evidence type="ECO:0000256" key="1">
    <source>
        <dbReference type="ARBA" id="ARBA00000971"/>
    </source>
</evidence>
<reference evidence="9 10" key="1">
    <citation type="submission" date="2018-11" db="EMBL/GenBank/DDBJ databases">
        <title>Sequencing the genomes of 1000 actinobacteria strains.</title>
        <authorList>
            <person name="Klenk H.-P."/>
        </authorList>
    </citation>
    <scope>NUCLEOTIDE SEQUENCE [LARGE SCALE GENOMIC DNA]</scope>
    <source>
        <strain evidence="9 10">DSM 14418</strain>
    </source>
</reference>
<keyword evidence="10" id="KW-1185">Reference proteome</keyword>
<dbReference type="EC" id="5.2.1.8" evidence="5"/>
<keyword evidence="3 4" id="KW-0413">Isomerase</keyword>
<feature type="chain" id="PRO_5018304416" description="Peptidyl-prolyl cis-trans isomerase" evidence="7">
    <location>
        <begin position="21"/>
        <end position="320"/>
    </location>
</feature>
<keyword evidence="2 4" id="KW-0697">Rotamase</keyword>
<accession>A0A3N5A5N3</accession>
<dbReference type="InterPro" id="IPR046357">
    <property type="entry name" value="PPIase_dom_sf"/>
</dbReference>
<protein>
    <recommendedName>
        <fullName evidence="5">Peptidyl-prolyl cis-trans isomerase</fullName>
        <ecNumber evidence="5">5.2.1.8</ecNumber>
    </recommendedName>
</protein>
<organism evidence="9 10">
    <name type="scientific">Georgenia muralis</name>
    <dbReference type="NCBI Taxonomy" id="154117"/>
    <lineage>
        <taxon>Bacteria</taxon>
        <taxon>Bacillati</taxon>
        <taxon>Actinomycetota</taxon>
        <taxon>Actinomycetes</taxon>
        <taxon>Micrococcales</taxon>
        <taxon>Bogoriellaceae</taxon>
        <taxon>Georgenia</taxon>
    </lineage>
</organism>
<dbReference type="PANTHER" id="PTHR45779">
    <property type="entry name" value="PEPTIDYLPROLYL ISOMERASE"/>
    <property type="match status" value="1"/>
</dbReference>